<proteinExistence type="predicted"/>
<feature type="region of interest" description="Disordered" evidence="1">
    <location>
        <begin position="264"/>
        <end position="370"/>
    </location>
</feature>
<accession>A0A165UD56</accession>
<feature type="region of interest" description="Disordered" evidence="1">
    <location>
        <begin position="199"/>
        <end position="230"/>
    </location>
</feature>
<dbReference type="EMBL" id="KV425559">
    <property type="protein sequence ID" value="KZT27974.1"/>
    <property type="molecule type" value="Genomic_DNA"/>
</dbReference>
<dbReference type="STRING" id="1314782.A0A165UD56"/>
<organism evidence="2 3">
    <name type="scientific">Neolentinus lepideus HHB14362 ss-1</name>
    <dbReference type="NCBI Taxonomy" id="1314782"/>
    <lineage>
        <taxon>Eukaryota</taxon>
        <taxon>Fungi</taxon>
        <taxon>Dikarya</taxon>
        <taxon>Basidiomycota</taxon>
        <taxon>Agaricomycotina</taxon>
        <taxon>Agaricomycetes</taxon>
        <taxon>Gloeophyllales</taxon>
        <taxon>Gloeophyllaceae</taxon>
        <taxon>Neolentinus</taxon>
    </lineage>
</organism>
<dbReference type="OrthoDB" id="3262547at2759"/>
<gene>
    <name evidence="2" type="ORF">NEOLEDRAFT_1167693</name>
</gene>
<evidence type="ECO:0000313" key="3">
    <source>
        <dbReference type="Proteomes" id="UP000076761"/>
    </source>
</evidence>
<keyword evidence="3" id="KW-1185">Reference proteome</keyword>
<evidence type="ECO:0000256" key="1">
    <source>
        <dbReference type="SAM" id="MobiDB-lite"/>
    </source>
</evidence>
<evidence type="ECO:0000313" key="2">
    <source>
        <dbReference type="EMBL" id="KZT27974.1"/>
    </source>
</evidence>
<protein>
    <submittedName>
        <fullName evidence="2">Uncharacterized protein</fullName>
    </submittedName>
</protein>
<sequence>MASLTNSIDRLSEIAKSIRTTASSISAAPAAGPFTRAVLHTHLGDLIRDADPSEVGLFTLVQPARPDSDNVGAKVKEVTRVEFTGATPLRKPTGRYGAKTKEREPEPEVYAQAALKYLDRYQHIRPMPRARAQVLSLLEELSSLRESISELESAFTLQSASGPNEPPMSPKSMTAAEERRIQEIQRQMVELKQQKESLLQAQAAPRKRAFPARNPPTKPPQTSAPKADAQEDMFWNTPASRGRTLHFTESLMDESVDLANVTTTFSGPLEAPASKGKSRDLAEEDESEEDDEEGEEDAEESGVAETEETSGELEDDVNQTVVLPKQPEDEPKSPIRPPDTSASDRTVELAPQTPSQSAPTGTAESARKPKVRITTEVERVVVKIWATVGELIMPGHPYTAPNKPPRAKETLAHLQSLSSLPPEPTSPISLSTLSALPTQPTTHQILTARLLLALLSAPSLKAPLNQLKEAVSGTPDPALGMRALYGLVAKRLIRIDRSTREQTVVFDV</sequence>
<reference evidence="2 3" key="1">
    <citation type="journal article" date="2016" name="Mol. Biol. Evol.">
        <title>Comparative Genomics of Early-Diverging Mushroom-Forming Fungi Provides Insights into the Origins of Lignocellulose Decay Capabilities.</title>
        <authorList>
            <person name="Nagy L.G."/>
            <person name="Riley R."/>
            <person name="Tritt A."/>
            <person name="Adam C."/>
            <person name="Daum C."/>
            <person name="Floudas D."/>
            <person name="Sun H."/>
            <person name="Yadav J.S."/>
            <person name="Pangilinan J."/>
            <person name="Larsson K.H."/>
            <person name="Matsuura K."/>
            <person name="Barry K."/>
            <person name="Labutti K."/>
            <person name="Kuo R."/>
            <person name="Ohm R.A."/>
            <person name="Bhattacharya S.S."/>
            <person name="Shirouzu T."/>
            <person name="Yoshinaga Y."/>
            <person name="Martin F.M."/>
            <person name="Grigoriev I.V."/>
            <person name="Hibbett D.S."/>
        </authorList>
    </citation>
    <scope>NUCLEOTIDE SEQUENCE [LARGE SCALE GENOMIC DNA]</scope>
    <source>
        <strain evidence="2 3">HHB14362 ss-1</strain>
    </source>
</reference>
<dbReference type="Proteomes" id="UP000076761">
    <property type="component" value="Unassembled WGS sequence"/>
</dbReference>
<feature type="compositionally biased region" description="Polar residues" evidence="1">
    <location>
        <begin position="352"/>
        <end position="363"/>
    </location>
</feature>
<name>A0A165UD56_9AGAM</name>
<feature type="compositionally biased region" description="Acidic residues" evidence="1">
    <location>
        <begin position="282"/>
        <end position="317"/>
    </location>
</feature>
<dbReference type="InParanoid" id="A0A165UD56"/>
<dbReference type="AlphaFoldDB" id="A0A165UD56"/>